<evidence type="ECO:0000256" key="1">
    <source>
        <dbReference type="ARBA" id="ARBA00005336"/>
    </source>
</evidence>
<dbReference type="EMBL" id="DWWB01000003">
    <property type="protein sequence ID" value="HJC65183.1"/>
    <property type="molecule type" value="Genomic_DNA"/>
</dbReference>
<reference evidence="7" key="1">
    <citation type="journal article" date="2021" name="PeerJ">
        <title>Extensive microbial diversity within the chicken gut microbiome revealed by metagenomics and culture.</title>
        <authorList>
            <person name="Gilroy R."/>
            <person name="Ravi A."/>
            <person name="Getino M."/>
            <person name="Pursley I."/>
            <person name="Horton D.L."/>
            <person name="Alikhan N.F."/>
            <person name="Baker D."/>
            <person name="Gharbi K."/>
            <person name="Hall N."/>
            <person name="Watson M."/>
            <person name="Adriaenssens E.M."/>
            <person name="Foster-Nyarko E."/>
            <person name="Jarju S."/>
            <person name="Secka A."/>
            <person name="Antonio M."/>
            <person name="Oren A."/>
            <person name="Chaudhuri R.R."/>
            <person name="La Ragione R."/>
            <person name="Hildebrand F."/>
            <person name="Pallen M.J."/>
        </authorList>
    </citation>
    <scope>NUCLEOTIDE SEQUENCE</scope>
    <source>
        <strain evidence="7">CHK198-12963</strain>
    </source>
</reference>
<evidence type="ECO:0000313" key="7">
    <source>
        <dbReference type="EMBL" id="HJC65183.1"/>
    </source>
</evidence>
<dbReference type="Gene3D" id="3.40.50.1700">
    <property type="entry name" value="Glycoside hydrolase family 3 C-terminal domain"/>
    <property type="match status" value="1"/>
</dbReference>
<dbReference type="PROSITE" id="PS00775">
    <property type="entry name" value="GLYCOSYL_HYDROL_F3"/>
    <property type="match status" value="1"/>
</dbReference>
<dbReference type="GO" id="GO:0004553">
    <property type="term" value="F:hydrolase activity, hydrolyzing O-glycosyl compounds"/>
    <property type="evidence" value="ECO:0007669"/>
    <property type="project" value="InterPro"/>
</dbReference>
<evidence type="ECO:0000256" key="5">
    <source>
        <dbReference type="SAM" id="MobiDB-lite"/>
    </source>
</evidence>
<dbReference type="Proteomes" id="UP000823863">
    <property type="component" value="Unassembled WGS sequence"/>
</dbReference>
<evidence type="ECO:0000313" key="8">
    <source>
        <dbReference type="Proteomes" id="UP000823863"/>
    </source>
</evidence>
<organism evidence="7 8">
    <name type="scientific">Candidatus Enterocloster excrementigallinarum</name>
    <dbReference type="NCBI Taxonomy" id="2838558"/>
    <lineage>
        <taxon>Bacteria</taxon>
        <taxon>Bacillati</taxon>
        <taxon>Bacillota</taxon>
        <taxon>Clostridia</taxon>
        <taxon>Lachnospirales</taxon>
        <taxon>Lachnospiraceae</taxon>
        <taxon>Enterocloster</taxon>
    </lineage>
</organism>
<comment type="similarity">
    <text evidence="1 4">Belongs to the glycosyl hydrolase 3 family.</text>
</comment>
<keyword evidence="2 4" id="KW-0378">Hydrolase</keyword>
<feature type="region of interest" description="Disordered" evidence="5">
    <location>
        <begin position="401"/>
        <end position="428"/>
    </location>
</feature>
<dbReference type="InterPro" id="IPR013783">
    <property type="entry name" value="Ig-like_fold"/>
</dbReference>
<reference evidence="7" key="2">
    <citation type="submission" date="2021-04" db="EMBL/GenBank/DDBJ databases">
        <authorList>
            <person name="Gilroy R."/>
        </authorList>
    </citation>
    <scope>NUCLEOTIDE SEQUENCE</scope>
    <source>
        <strain evidence="7">CHK198-12963</strain>
    </source>
</reference>
<dbReference type="SUPFAM" id="SSF52279">
    <property type="entry name" value="Beta-D-glucan exohydrolase, C-terminal domain"/>
    <property type="match status" value="1"/>
</dbReference>
<keyword evidence="4" id="KW-0326">Glycosidase</keyword>
<dbReference type="InterPro" id="IPR036962">
    <property type="entry name" value="Glyco_hydro_3_N_sf"/>
</dbReference>
<name>A0A9D2PRP4_9FIRM</name>
<dbReference type="SMART" id="SM01217">
    <property type="entry name" value="Fn3_like"/>
    <property type="match status" value="1"/>
</dbReference>
<dbReference type="Pfam" id="PF00933">
    <property type="entry name" value="Glyco_hydro_3"/>
    <property type="match status" value="1"/>
</dbReference>
<dbReference type="PANTHER" id="PTHR42715:SF10">
    <property type="entry name" value="BETA-GLUCOSIDASE"/>
    <property type="match status" value="1"/>
</dbReference>
<dbReference type="SUPFAM" id="SSF51445">
    <property type="entry name" value="(Trans)glycosidases"/>
    <property type="match status" value="1"/>
</dbReference>
<comment type="caution">
    <text evidence="7">The sequence shown here is derived from an EMBL/GenBank/DDBJ whole genome shotgun (WGS) entry which is preliminary data.</text>
</comment>
<dbReference type="InterPro" id="IPR036881">
    <property type="entry name" value="Glyco_hydro_3_C_sf"/>
</dbReference>
<dbReference type="InterPro" id="IPR002772">
    <property type="entry name" value="Glyco_hydro_3_C"/>
</dbReference>
<dbReference type="Gene3D" id="2.60.40.10">
    <property type="entry name" value="Immunoglobulins"/>
    <property type="match status" value="1"/>
</dbReference>
<keyword evidence="3" id="KW-0119">Carbohydrate metabolism</keyword>
<dbReference type="Gene3D" id="3.20.20.300">
    <property type="entry name" value="Glycoside hydrolase, family 3, N-terminal domain"/>
    <property type="match status" value="1"/>
</dbReference>
<feature type="domain" description="Fibronectin type III-like" evidence="6">
    <location>
        <begin position="629"/>
        <end position="686"/>
    </location>
</feature>
<dbReference type="Pfam" id="PF01915">
    <property type="entry name" value="Glyco_hydro_3_C"/>
    <property type="match status" value="1"/>
</dbReference>
<dbReference type="InterPro" id="IPR001764">
    <property type="entry name" value="Glyco_hydro_3_N"/>
</dbReference>
<dbReference type="InterPro" id="IPR026891">
    <property type="entry name" value="Fn3-like"/>
</dbReference>
<evidence type="ECO:0000256" key="4">
    <source>
        <dbReference type="RuleBase" id="RU361161"/>
    </source>
</evidence>
<dbReference type="GO" id="GO:0005975">
    <property type="term" value="P:carbohydrate metabolic process"/>
    <property type="evidence" value="ECO:0007669"/>
    <property type="project" value="InterPro"/>
</dbReference>
<dbReference type="InterPro" id="IPR017853">
    <property type="entry name" value="GH"/>
</dbReference>
<accession>A0A9D2PRP4</accession>
<evidence type="ECO:0000256" key="3">
    <source>
        <dbReference type="ARBA" id="ARBA00023277"/>
    </source>
</evidence>
<dbReference type="InterPro" id="IPR019800">
    <property type="entry name" value="Glyco_hydro_3_AS"/>
</dbReference>
<evidence type="ECO:0000256" key="2">
    <source>
        <dbReference type="ARBA" id="ARBA00022801"/>
    </source>
</evidence>
<sequence>MEQTKVADFSQLIASMTLDEKIGMIHGSQLFRTAGISRLGIPPLTFSDGTMGVRQEFLPDSWEILERNDDYVTYLPCAAALAASWNRELAEQTGSVLGEEARGRGKDVILSPGMNLKRSPLCGRNFEYFSEDPYLTGQMAVPYIKGIQKWDVAACTKHFAANNQETDRLQVEAEVDEEVLRTLYLPAFRAALMEGGAYTVMGAYNRLYGEYCCQSDFLLNQILRKEWGYDGVVVSDWGAVHDTRKAALSQLDIEMSVTSDFDRYFMAEPLKEAVLAGEIPESVIDEKVGHILLLMERLHMLDGKRKAGTYNTPEHRRVALEAARESVVLLKNEDNTLPIRPETLSRVLVIGENADLRHGNGGGSAEVKTLYEITPLAGIRSLLGGNVRVDYVKGYAGGETKQAGERNWQETSLENGGGTTGTAESVQADPEQEKRLEEALKAAADPSYDRVIFIGGLSHLQDSEGNDRPDMKLPFGQDRLISELLSARPDMTVVLIGGSPVEMEAWADRAKSLVWGWYAGMEGGTALAEVLFGRVNPSGKLPESFYRTYLDCSAHVLGEFPGGKTVRYGEGVLVGYRYLDAAGKEPRFCFGHGLSYSTFSYGPLKAERQENGWRISCQVKNTSAIRGKETVQLYAAPLKPGKGQPVQELKGFVKLDLEAGQEGEAIMALGENELSAPCELRAGSSSRDIRSRAELTA</sequence>
<dbReference type="PANTHER" id="PTHR42715">
    <property type="entry name" value="BETA-GLUCOSIDASE"/>
    <property type="match status" value="1"/>
</dbReference>
<dbReference type="Pfam" id="PF14310">
    <property type="entry name" value="Fn3-like"/>
    <property type="match status" value="1"/>
</dbReference>
<dbReference type="InterPro" id="IPR050288">
    <property type="entry name" value="Cellulose_deg_GH3"/>
</dbReference>
<dbReference type="PRINTS" id="PR00133">
    <property type="entry name" value="GLHYDRLASE3"/>
</dbReference>
<dbReference type="AlphaFoldDB" id="A0A9D2PRP4"/>
<evidence type="ECO:0000259" key="6">
    <source>
        <dbReference type="SMART" id="SM01217"/>
    </source>
</evidence>
<proteinExistence type="inferred from homology"/>
<gene>
    <name evidence="7" type="ORF">H9931_00470</name>
</gene>
<protein>
    <submittedName>
        <fullName evidence="7">Glycoside hydrolase family 3 C-terminal domain-containing protein</fullName>
    </submittedName>
</protein>